<comment type="similarity">
    <text evidence="1 5">Belongs to the peptidase S8 family.</text>
</comment>
<dbReference type="Pfam" id="PF00082">
    <property type="entry name" value="Peptidase_S8"/>
    <property type="match status" value="1"/>
</dbReference>
<name>A0A1B6C364_9HEMI</name>
<dbReference type="AlphaFoldDB" id="A0A1B6C364"/>
<dbReference type="PANTHER" id="PTHR43806">
    <property type="entry name" value="PEPTIDASE S8"/>
    <property type="match status" value="1"/>
</dbReference>
<dbReference type="SUPFAM" id="SSF52743">
    <property type="entry name" value="Subtilisin-like"/>
    <property type="match status" value="1"/>
</dbReference>
<evidence type="ECO:0000259" key="8">
    <source>
        <dbReference type="Pfam" id="PF23001"/>
    </source>
</evidence>
<keyword evidence="6" id="KW-1133">Transmembrane helix</keyword>
<dbReference type="Gene3D" id="3.40.50.200">
    <property type="entry name" value="Peptidase S8/S53 domain"/>
    <property type="match status" value="1"/>
</dbReference>
<evidence type="ECO:0000256" key="3">
    <source>
        <dbReference type="ARBA" id="ARBA00022801"/>
    </source>
</evidence>
<keyword evidence="3" id="KW-0378">Hydrolase</keyword>
<feature type="domain" description="Membrane-bound transcription factor site-1 protease-like N-terminal" evidence="8">
    <location>
        <begin position="60"/>
        <end position="141"/>
    </location>
</feature>
<dbReference type="GO" id="GO:0006508">
    <property type="term" value="P:proteolysis"/>
    <property type="evidence" value="ECO:0007669"/>
    <property type="project" value="UniProtKB-KW"/>
</dbReference>
<evidence type="ECO:0000259" key="7">
    <source>
        <dbReference type="Pfam" id="PF00082"/>
    </source>
</evidence>
<accession>A0A1B6C364</accession>
<reference evidence="9" key="1">
    <citation type="submission" date="2015-12" db="EMBL/GenBank/DDBJ databases">
        <title>De novo transcriptome assembly of four potential Pierce s Disease insect vectors from Arizona vineyards.</title>
        <authorList>
            <person name="Tassone E.E."/>
        </authorList>
    </citation>
    <scope>NUCLEOTIDE SEQUENCE</scope>
</reference>
<keyword evidence="6" id="KW-0812">Transmembrane</keyword>
<dbReference type="InterPro" id="IPR022398">
    <property type="entry name" value="Peptidase_S8_His-AS"/>
</dbReference>
<dbReference type="PANTHER" id="PTHR43806:SF7">
    <property type="entry name" value="MEMBRANE-BOUND TRANSCRIPTION FACTOR SITE-1 PROTEASE"/>
    <property type="match status" value="1"/>
</dbReference>
<evidence type="ECO:0000256" key="5">
    <source>
        <dbReference type="PROSITE-ProRule" id="PRU01240"/>
    </source>
</evidence>
<evidence type="ECO:0000256" key="1">
    <source>
        <dbReference type="ARBA" id="ARBA00011073"/>
    </source>
</evidence>
<dbReference type="InterPro" id="IPR015500">
    <property type="entry name" value="Peptidase_S8_subtilisin-rel"/>
</dbReference>
<dbReference type="PROSITE" id="PS00137">
    <property type="entry name" value="SUBTILASE_HIS"/>
    <property type="match status" value="1"/>
</dbReference>
<dbReference type="PROSITE" id="PS51892">
    <property type="entry name" value="SUBTILASE"/>
    <property type="match status" value="1"/>
</dbReference>
<proteinExistence type="inferred from homology"/>
<dbReference type="Pfam" id="PF23001">
    <property type="entry name" value="MBTP1_N"/>
    <property type="match status" value="1"/>
</dbReference>
<feature type="transmembrane region" description="Helical" evidence="6">
    <location>
        <begin position="7"/>
        <end position="26"/>
    </location>
</feature>
<evidence type="ECO:0000256" key="2">
    <source>
        <dbReference type="ARBA" id="ARBA00022670"/>
    </source>
</evidence>
<protein>
    <submittedName>
        <fullName evidence="9">Uncharacterized protein</fullName>
    </submittedName>
</protein>
<keyword evidence="4" id="KW-0720">Serine protease</keyword>
<evidence type="ECO:0000256" key="4">
    <source>
        <dbReference type="ARBA" id="ARBA00022825"/>
    </source>
</evidence>
<evidence type="ECO:0000313" key="9">
    <source>
        <dbReference type="EMBL" id="JAS07958.1"/>
    </source>
</evidence>
<gene>
    <name evidence="9" type="ORF">g.19054</name>
</gene>
<sequence length="328" mass="37425">MNFNSTLFIFNFKLIFVFLLLFMIHIEIVSTDTDNNNTQSNPCDDNESEQNIKVSFSSYIVQNEYIVGFKSYYKSRTREKFISAALNGSGVHNWHIVKRNNAASDYPSDFDVVVLYEPEGVRNGLDRLKDHPSIRRVTPQRIVHRSLQYISIPDPNDTVSWPQRTLSTTSKNQFWQSTGRHTSRRLLRAIPRQITTILQADALWGMGITGSGVKVAVFDTGLSKTHPHFKHIAERTDWTNEKTLEDGLGHGTFVAGVIASNKDCLGFAPDSELHVYRVFTNNQVSYTSWFLDAFNYAILKRINVLNLSIGGPDFMDYPFVDKVWELTA</sequence>
<organism evidence="9">
    <name type="scientific">Clastoptera arizonana</name>
    <name type="common">Arizona spittle bug</name>
    <dbReference type="NCBI Taxonomy" id="38151"/>
    <lineage>
        <taxon>Eukaryota</taxon>
        <taxon>Metazoa</taxon>
        <taxon>Ecdysozoa</taxon>
        <taxon>Arthropoda</taxon>
        <taxon>Hexapoda</taxon>
        <taxon>Insecta</taxon>
        <taxon>Pterygota</taxon>
        <taxon>Neoptera</taxon>
        <taxon>Paraneoptera</taxon>
        <taxon>Hemiptera</taxon>
        <taxon>Auchenorrhyncha</taxon>
        <taxon>Cercopoidea</taxon>
        <taxon>Clastopteridae</taxon>
        <taxon>Clastoptera</taxon>
    </lineage>
</organism>
<dbReference type="EMBL" id="GEDC01029340">
    <property type="protein sequence ID" value="JAS07958.1"/>
    <property type="molecule type" value="Transcribed_RNA"/>
</dbReference>
<keyword evidence="2" id="KW-0645">Protease</keyword>
<dbReference type="GO" id="GO:0005794">
    <property type="term" value="C:Golgi apparatus"/>
    <property type="evidence" value="ECO:0007669"/>
    <property type="project" value="TreeGrafter"/>
</dbReference>
<keyword evidence="6" id="KW-0472">Membrane</keyword>
<feature type="domain" description="Peptidase S8/S53" evidence="7">
    <location>
        <begin position="210"/>
        <end position="314"/>
    </location>
</feature>
<feature type="non-terminal residue" evidence="9">
    <location>
        <position position="328"/>
    </location>
</feature>
<dbReference type="InterPro" id="IPR050131">
    <property type="entry name" value="Peptidase_S8_subtilisin-like"/>
</dbReference>
<comment type="caution">
    <text evidence="5">Lacks conserved residue(s) required for the propagation of feature annotation.</text>
</comment>
<dbReference type="GO" id="GO:0004252">
    <property type="term" value="F:serine-type endopeptidase activity"/>
    <property type="evidence" value="ECO:0007669"/>
    <property type="project" value="InterPro"/>
</dbReference>
<dbReference type="InterPro" id="IPR036852">
    <property type="entry name" value="Peptidase_S8/S53_dom_sf"/>
</dbReference>
<dbReference type="InterPro" id="IPR055143">
    <property type="entry name" value="MBTP1_N"/>
</dbReference>
<dbReference type="PRINTS" id="PR00723">
    <property type="entry name" value="SUBTILISIN"/>
</dbReference>
<evidence type="ECO:0000256" key="6">
    <source>
        <dbReference type="SAM" id="Phobius"/>
    </source>
</evidence>
<dbReference type="InterPro" id="IPR000209">
    <property type="entry name" value="Peptidase_S8/S53_dom"/>
</dbReference>